<dbReference type="Proteomes" id="UP001499895">
    <property type="component" value="Unassembled WGS sequence"/>
</dbReference>
<feature type="region of interest" description="Disordered" evidence="1">
    <location>
        <begin position="1"/>
        <end position="43"/>
    </location>
</feature>
<name>A0ABP3L0L7_9ACTN</name>
<evidence type="ECO:0000256" key="1">
    <source>
        <dbReference type="SAM" id="MobiDB-lite"/>
    </source>
</evidence>
<sequence length="57" mass="6282">MGGTGGATRKRLRGGTEVPPRNHHRTRSTLTRSRTAPLPGYQSSVKVTDTFSWRMAV</sequence>
<evidence type="ECO:0000313" key="3">
    <source>
        <dbReference type="Proteomes" id="UP001499895"/>
    </source>
</evidence>
<accession>A0ABP3L0L7</accession>
<evidence type="ECO:0000313" key="2">
    <source>
        <dbReference type="EMBL" id="GAA0490570.1"/>
    </source>
</evidence>
<dbReference type="EMBL" id="BAAAHB010000117">
    <property type="protein sequence ID" value="GAA0490570.1"/>
    <property type="molecule type" value="Genomic_DNA"/>
</dbReference>
<comment type="caution">
    <text evidence="2">The sequence shown here is derived from an EMBL/GenBank/DDBJ whole genome shotgun (WGS) entry which is preliminary data.</text>
</comment>
<gene>
    <name evidence="2" type="ORF">GCM10009544_59330</name>
</gene>
<reference evidence="3" key="1">
    <citation type="journal article" date="2019" name="Int. J. Syst. Evol. Microbiol.">
        <title>The Global Catalogue of Microorganisms (GCM) 10K type strain sequencing project: providing services to taxonomists for standard genome sequencing and annotation.</title>
        <authorList>
            <consortium name="The Broad Institute Genomics Platform"/>
            <consortium name="The Broad Institute Genome Sequencing Center for Infectious Disease"/>
            <person name="Wu L."/>
            <person name="Ma J."/>
        </authorList>
    </citation>
    <scope>NUCLEOTIDE SEQUENCE [LARGE SCALE GENOMIC DNA]</scope>
    <source>
        <strain evidence="3">JCM 10649</strain>
    </source>
</reference>
<keyword evidence="3" id="KW-1185">Reference proteome</keyword>
<proteinExistence type="predicted"/>
<protein>
    <submittedName>
        <fullName evidence="2">Uncharacterized protein</fullName>
    </submittedName>
</protein>
<organism evidence="2 3">
    <name type="scientific">Streptomyces stramineus</name>
    <dbReference type="NCBI Taxonomy" id="173861"/>
    <lineage>
        <taxon>Bacteria</taxon>
        <taxon>Bacillati</taxon>
        <taxon>Actinomycetota</taxon>
        <taxon>Actinomycetes</taxon>
        <taxon>Kitasatosporales</taxon>
        <taxon>Streptomycetaceae</taxon>
        <taxon>Streptomyces</taxon>
    </lineage>
</organism>